<keyword evidence="4" id="KW-0539">Nucleus</keyword>
<dbReference type="Pfam" id="PF00172">
    <property type="entry name" value="Zn_clus"/>
    <property type="match status" value="1"/>
</dbReference>
<evidence type="ECO:0000256" key="1">
    <source>
        <dbReference type="ARBA" id="ARBA00023015"/>
    </source>
</evidence>
<dbReference type="SMART" id="SM00066">
    <property type="entry name" value="GAL4"/>
    <property type="match status" value="1"/>
</dbReference>
<dbReference type="HOGENOM" id="CLU_024934_2_0_1"/>
<evidence type="ECO:0000256" key="2">
    <source>
        <dbReference type="ARBA" id="ARBA00023125"/>
    </source>
</evidence>
<dbReference type="PROSITE" id="PS00463">
    <property type="entry name" value="ZN2_CY6_FUNGAL_1"/>
    <property type="match status" value="1"/>
</dbReference>
<feature type="domain" description="Zn(2)-C6 fungal-type" evidence="6">
    <location>
        <begin position="12"/>
        <end position="42"/>
    </location>
</feature>
<gene>
    <name evidence="7" type="ORF">ANIA_08103</name>
</gene>
<feature type="compositionally biased region" description="Polar residues" evidence="5">
    <location>
        <begin position="105"/>
        <end position="120"/>
    </location>
</feature>
<dbReference type="InterPro" id="IPR036864">
    <property type="entry name" value="Zn2-C6_fun-type_DNA-bd_sf"/>
</dbReference>
<organism evidence="7 8">
    <name type="scientific">Emericella nidulans (strain FGSC A4 / ATCC 38163 / CBS 112.46 / NRRL 194 / M139)</name>
    <name type="common">Aspergillus nidulans</name>
    <dbReference type="NCBI Taxonomy" id="227321"/>
    <lineage>
        <taxon>Eukaryota</taxon>
        <taxon>Fungi</taxon>
        <taxon>Dikarya</taxon>
        <taxon>Ascomycota</taxon>
        <taxon>Pezizomycotina</taxon>
        <taxon>Eurotiomycetes</taxon>
        <taxon>Eurotiomycetidae</taxon>
        <taxon>Eurotiales</taxon>
        <taxon>Aspergillaceae</taxon>
        <taxon>Aspergillus</taxon>
        <taxon>Aspergillus subgen. Nidulantes</taxon>
    </lineage>
</organism>
<dbReference type="eggNOG" id="ENOG502SVCF">
    <property type="taxonomic scope" value="Eukaryota"/>
</dbReference>
<keyword evidence="2" id="KW-0238">DNA-binding</keyword>
<evidence type="ECO:0000259" key="6">
    <source>
        <dbReference type="PROSITE" id="PS50048"/>
    </source>
</evidence>
<dbReference type="OMA" id="ERICEYG"/>
<dbReference type="GO" id="GO:0003677">
    <property type="term" value="F:DNA binding"/>
    <property type="evidence" value="ECO:0007669"/>
    <property type="project" value="UniProtKB-KW"/>
</dbReference>
<dbReference type="SUPFAM" id="SSF57701">
    <property type="entry name" value="Zn2/Cys6 DNA-binding domain"/>
    <property type="match status" value="1"/>
</dbReference>
<dbReference type="PROSITE" id="PS50048">
    <property type="entry name" value="ZN2_CY6_FUNGAL_2"/>
    <property type="match status" value="1"/>
</dbReference>
<keyword evidence="8" id="KW-1185">Reference proteome</keyword>
<dbReference type="OrthoDB" id="4937900at2759"/>
<evidence type="ECO:0000313" key="8">
    <source>
        <dbReference type="Proteomes" id="UP000000560"/>
    </source>
</evidence>
<accession>Q5AUC7</accession>
<evidence type="ECO:0000256" key="3">
    <source>
        <dbReference type="ARBA" id="ARBA00023163"/>
    </source>
</evidence>
<name>Q5AUC7_EMENI</name>
<reference evidence="8" key="2">
    <citation type="journal article" date="2009" name="Fungal Genet. Biol.">
        <title>The 2008 update of the Aspergillus nidulans genome annotation: a community effort.</title>
        <authorList>
            <person name="Wortman J.R."/>
            <person name="Gilsenan J.M."/>
            <person name="Joardar V."/>
            <person name="Deegan J."/>
            <person name="Clutterbuck J."/>
            <person name="Andersen M.R."/>
            <person name="Archer D."/>
            <person name="Bencina M."/>
            <person name="Braus G."/>
            <person name="Coutinho P."/>
            <person name="von Dohren H."/>
            <person name="Doonan J."/>
            <person name="Driessen A.J."/>
            <person name="Durek P."/>
            <person name="Espeso E."/>
            <person name="Fekete E."/>
            <person name="Flipphi M."/>
            <person name="Estrada C.G."/>
            <person name="Geysens S."/>
            <person name="Goldman G."/>
            <person name="de Groot P.W."/>
            <person name="Hansen K."/>
            <person name="Harris S.D."/>
            <person name="Heinekamp T."/>
            <person name="Helmstaedt K."/>
            <person name="Henrissat B."/>
            <person name="Hofmann G."/>
            <person name="Homan T."/>
            <person name="Horio T."/>
            <person name="Horiuchi H."/>
            <person name="James S."/>
            <person name="Jones M."/>
            <person name="Karaffa L."/>
            <person name="Karanyi Z."/>
            <person name="Kato M."/>
            <person name="Keller N."/>
            <person name="Kelly D.E."/>
            <person name="Kiel J.A."/>
            <person name="Kim J.M."/>
            <person name="van der Klei I.J."/>
            <person name="Klis F.M."/>
            <person name="Kovalchuk A."/>
            <person name="Krasevec N."/>
            <person name="Kubicek C.P."/>
            <person name="Liu B."/>
            <person name="Maccabe A."/>
            <person name="Meyer V."/>
            <person name="Mirabito P."/>
            <person name="Miskei M."/>
            <person name="Mos M."/>
            <person name="Mullins J."/>
            <person name="Nelson D.R."/>
            <person name="Nielsen J."/>
            <person name="Oakley B.R."/>
            <person name="Osmani S.A."/>
            <person name="Pakula T."/>
            <person name="Paszewski A."/>
            <person name="Paulsen I."/>
            <person name="Pilsyk S."/>
            <person name="Pocsi I."/>
            <person name="Punt P.J."/>
            <person name="Ram A.F."/>
            <person name="Ren Q."/>
            <person name="Robellet X."/>
            <person name="Robson G."/>
            <person name="Seiboth B."/>
            <person name="van Solingen P."/>
            <person name="Specht T."/>
            <person name="Sun J."/>
            <person name="Taheri-Talesh N."/>
            <person name="Takeshita N."/>
            <person name="Ussery D."/>
            <person name="vanKuyk P.A."/>
            <person name="Visser H."/>
            <person name="van de Vondervoort P.J."/>
            <person name="de Vries R.P."/>
            <person name="Walton J."/>
            <person name="Xiang X."/>
            <person name="Xiong Y."/>
            <person name="Zeng A.P."/>
            <person name="Brandt B.W."/>
            <person name="Cornell M.J."/>
            <person name="van den Hondel C.A."/>
            <person name="Visser J."/>
            <person name="Oliver S.G."/>
            <person name="Turner G."/>
        </authorList>
    </citation>
    <scope>GENOME REANNOTATION</scope>
    <source>
        <strain evidence="8">FGSC A4 / ATCC 38163 / CBS 112.46 / NRRL 194 / M139</strain>
    </source>
</reference>
<dbReference type="InterPro" id="IPR053157">
    <property type="entry name" value="Sterol_Uptake_Regulator"/>
</dbReference>
<dbReference type="InParanoid" id="Q5AUC7"/>
<evidence type="ECO:0000313" key="7">
    <source>
        <dbReference type="EMBL" id="CBF73893.1"/>
    </source>
</evidence>
<feature type="compositionally biased region" description="Low complexity" evidence="5">
    <location>
        <begin position="75"/>
        <end position="95"/>
    </location>
</feature>
<dbReference type="Gene3D" id="4.10.240.10">
    <property type="entry name" value="Zn(2)-C6 fungal-type DNA-binding domain"/>
    <property type="match status" value="1"/>
</dbReference>
<dbReference type="KEGG" id="ani:ANIA_08103"/>
<dbReference type="RefSeq" id="XP_681372.1">
    <property type="nucleotide sequence ID" value="XM_676280.1"/>
</dbReference>
<keyword evidence="1" id="KW-0805">Transcription regulation</keyword>
<dbReference type="CDD" id="cd00067">
    <property type="entry name" value="GAL4"/>
    <property type="match status" value="1"/>
</dbReference>
<dbReference type="STRING" id="227321.Q5AUC7"/>
<proteinExistence type="predicted"/>
<accession>C8V6L3</accession>
<evidence type="ECO:0000256" key="4">
    <source>
        <dbReference type="ARBA" id="ARBA00023242"/>
    </source>
</evidence>
<dbReference type="AlphaFoldDB" id="Q5AUC7"/>
<dbReference type="GO" id="GO:0001228">
    <property type="term" value="F:DNA-binding transcription activator activity, RNA polymerase II-specific"/>
    <property type="evidence" value="ECO:0000318"/>
    <property type="project" value="GO_Central"/>
</dbReference>
<dbReference type="Proteomes" id="UP000000560">
    <property type="component" value="Chromosome II"/>
</dbReference>
<reference evidence="8" key="1">
    <citation type="journal article" date="2005" name="Nature">
        <title>Sequencing of Aspergillus nidulans and comparative analysis with A. fumigatus and A. oryzae.</title>
        <authorList>
            <person name="Galagan J.E."/>
            <person name="Calvo S.E."/>
            <person name="Cuomo C."/>
            <person name="Ma L.J."/>
            <person name="Wortman J.R."/>
            <person name="Batzoglou S."/>
            <person name="Lee S.I."/>
            <person name="Basturkmen M."/>
            <person name="Spevak C.C."/>
            <person name="Clutterbuck J."/>
            <person name="Kapitonov V."/>
            <person name="Jurka J."/>
            <person name="Scazzocchio C."/>
            <person name="Farman M."/>
            <person name="Butler J."/>
            <person name="Purcell S."/>
            <person name="Harris S."/>
            <person name="Braus G.H."/>
            <person name="Draht O."/>
            <person name="Busch S."/>
            <person name="D'Enfert C."/>
            <person name="Bouchier C."/>
            <person name="Goldman G.H."/>
            <person name="Bell-Pedersen D."/>
            <person name="Griffiths-Jones S."/>
            <person name="Doonan J.H."/>
            <person name="Yu J."/>
            <person name="Vienken K."/>
            <person name="Pain A."/>
            <person name="Freitag M."/>
            <person name="Selker E.U."/>
            <person name="Archer D.B."/>
            <person name="Penalva M.A."/>
            <person name="Oakley B.R."/>
            <person name="Momany M."/>
            <person name="Tanaka T."/>
            <person name="Kumagai T."/>
            <person name="Asai K."/>
            <person name="Machida M."/>
            <person name="Nierman W.C."/>
            <person name="Denning D.W."/>
            <person name="Caddick M."/>
            <person name="Hynes M."/>
            <person name="Paoletti M."/>
            <person name="Fischer R."/>
            <person name="Miller B."/>
            <person name="Dyer P."/>
            <person name="Sachs M.S."/>
            <person name="Osmani S.A."/>
            <person name="Birren B.W."/>
        </authorList>
    </citation>
    <scope>NUCLEOTIDE SEQUENCE [LARGE SCALE GENOMIC DNA]</scope>
    <source>
        <strain evidence="8">FGSC A4 / ATCC 38163 / CBS 112.46 / NRRL 194 / M139</strain>
    </source>
</reference>
<protein>
    <submittedName>
        <fullName evidence="7">Zn(II)2Cys6 transcription factor (Eurofung)</fullName>
    </submittedName>
</protein>
<dbReference type="GeneID" id="2869146"/>
<feature type="region of interest" description="Disordered" evidence="5">
    <location>
        <begin position="51"/>
        <end position="120"/>
    </location>
</feature>
<dbReference type="EMBL" id="BN001302">
    <property type="protein sequence ID" value="CBF73893.1"/>
    <property type="molecule type" value="Genomic_DNA"/>
</dbReference>
<dbReference type="PANTHER" id="PTHR47784:SF4">
    <property type="entry name" value="ZN(II)2CYS6 TRANSCRIPTION FACTOR (EUROFUNG)"/>
    <property type="match status" value="1"/>
</dbReference>
<sequence>MPRRAHKKSRNGCLECKRRHVKCDENRPICSNCTASERICEYGTRWFYTTPAPRPGPPTAAPKSGLGLGRGPGSSPGAATSIESSSLSSASTEGGTSAGIGTGSDSRTGSENGIYTPSQAGLSDQPVNMLHVELFHNLYTKTYLTFDPGRFSPGLPGLFSYSITTPYLINEMLALSALHMSTLHPDKRDYYHYHAAQLQTHALAIFKDSNHQVTQETCVPLFLFASILGIHMLCDTLIYRENNNDFSTFLSRFTHYLRLHYGVRTILREAWFLLRAADSIVKPALDAGMTLYKFDGPLDPALQVLLDRITASKLGQDLTDLYRQAIESLQICTNVANAGDQRHAAVNGVVVWPILVQPEYGDALAARRPEALVILAHWAVLLWRYRETWLFGDSGAYILGSVVDLLGTEWEAWLRGPRRVIQDVHM</sequence>
<dbReference type="InterPro" id="IPR001138">
    <property type="entry name" value="Zn2Cys6_DnaBD"/>
</dbReference>
<dbReference type="GO" id="GO:0008270">
    <property type="term" value="F:zinc ion binding"/>
    <property type="evidence" value="ECO:0007669"/>
    <property type="project" value="InterPro"/>
</dbReference>
<evidence type="ECO:0000256" key="5">
    <source>
        <dbReference type="SAM" id="MobiDB-lite"/>
    </source>
</evidence>
<dbReference type="PANTHER" id="PTHR47784">
    <property type="entry name" value="STEROL UPTAKE CONTROL PROTEIN 2"/>
    <property type="match status" value="1"/>
</dbReference>
<dbReference type="GO" id="GO:0006357">
    <property type="term" value="P:regulation of transcription by RNA polymerase II"/>
    <property type="evidence" value="ECO:0000318"/>
    <property type="project" value="GO_Central"/>
</dbReference>
<keyword evidence="3" id="KW-0804">Transcription</keyword>